<evidence type="ECO:0000259" key="2">
    <source>
        <dbReference type="Pfam" id="PF20152"/>
    </source>
</evidence>
<dbReference type="PANTHER" id="PTHR40465:SF1">
    <property type="entry name" value="DUF6534 DOMAIN-CONTAINING PROTEIN"/>
    <property type="match status" value="1"/>
</dbReference>
<feature type="transmembrane region" description="Helical" evidence="1">
    <location>
        <begin position="15"/>
        <end position="34"/>
    </location>
</feature>
<dbReference type="Proteomes" id="UP000054097">
    <property type="component" value="Unassembled WGS sequence"/>
</dbReference>
<dbReference type="STRING" id="933852.A0A0C3A9V7"/>
<dbReference type="PANTHER" id="PTHR40465">
    <property type="entry name" value="CHROMOSOME 1, WHOLE GENOME SHOTGUN SEQUENCE"/>
    <property type="match status" value="1"/>
</dbReference>
<keyword evidence="1" id="KW-1133">Transmembrane helix</keyword>
<feature type="transmembrane region" description="Helical" evidence="1">
    <location>
        <begin position="197"/>
        <end position="217"/>
    </location>
</feature>
<feature type="transmembrane region" description="Helical" evidence="1">
    <location>
        <begin position="156"/>
        <end position="176"/>
    </location>
</feature>
<evidence type="ECO:0000313" key="3">
    <source>
        <dbReference type="EMBL" id="KIM21430.1"/>
    </source>
</evidence>
<gene>
    <name evidence="3" type="ORF">M408DRAFT_333446</name>
</gene>
<reference evidence="3 4" key="1">
    <citation type="submission" date="2014-04" db="EMBL/GenBank/DDBJ databases">
        <authorList>
            <consortium name="DOE Joint Genome Institute"/>
            <person name="Kuo A."/>
            <person name="Zuccaro A."/>
            <person name="Kohler A."/>
            <person name="Nagy L.G."/>
            <person name="Floudas D."/>
            <person name="Copeland A."/>
            <person name="Barry K.W."/>
            <person name="Cichocki N."/>
            <person name="Veneault-Fourrey C."/>
            <person name="LaButti K."/>
            <person name="Lindquist E.A."/>
            <person name="Lipzen A."/>
            <person name="Lundell T."/>
            <person name="Morin E."/>
            <person name="Murat C."/>
            <person name="Sun H."/>
            <person name="Tunlid A."/>
            <person name="Henrissat B."/>
            <person name="Grigoriev I.V."/>
            <person name="Hibbett D.S."/>
            <person name="Martin F."/>
            <person name="Nordberg H.P."/>
            <person name="Cantor M.N."/>
            <person name="Hua S.X."/>
        </authorList>
    </citation>
    <scope>NUCLEOTIDE SEQUENCE [LARGE SCALE GENOMIC DNA]</scope>
    <source>
        <strain evidence="3 4">MAFF 305830</strain>
    </source>
</reference>
<sequence length="351" mass="38187">MGDFLPTLSGLTGGSYLNAMVYTLEIIQLVSYIKHFWKKDRLLTKIIVLACFFIDTICTIAIFSWVLMYSVVHWGDQEYLFLQTWPTPAYVICTVCVSALVQSFLISRYYTLSSQRLISIVLGIFLLAAFAGGMAVAISLIFFSTYADRSRTVVTSIVWLGSSAIADILIALSLVLTLSRAGSGSTIRSTKILIKRLILVAVQSGTVTTLLAVLTLATYVAKPSTNDSGYFAFCLGRAYTLTMLFNLNLRKDLQEQCHACGMNTLAVITGTVPHQGEGNKTLQSGIRPAERHCLGSIQARSSLDTKELASAEDSDMSKDESCRVRSIHPSIQETNTKGCGACHAPDASSAV</sequence>
<name>A0A0C3A9V7_SERVB</name>
<feature type="transmembrane region" description="Helical" evidence="1">
    <location>
        <begin position="89"/>
        <end position="110"/>
    </location>
</feature>
<feature type="domain" description="DUF6534" evidence="2">
    <location>
        <begin position="163"/>
        <end position="251"/>
    </location>
</feature>
<dbReference type="AlphaFoldDB" id="A0A0C3A9V7"/>
<feature type="transmembrane region" description="Helical" evidence="1">
    <location>
        <begin position="229"/>
        <end position="249"/>
    </location>
</feature>
<feature type="transmembrane region" description="Helical" evidence="1">
    <location>
        <begin position="117"/>
        <end position="144"/>
    </location>
</feature>
<dbReference type="EMBL" id="KN824383">
    <property type="protein sequence ID" value="KIM21430.1"/>
    <property type="molecule type" value="Genomic_DNA"/>
</dbReference>
<keyword evidence="1" id="KW-0812">Transmembrane</keyword>
<keyword evidence="4" id="KW-1185">Reference proteome</keyword>
<protein>
    <recommendedName>
        <fullName evidence="2">DUF6534 domain-containing protein</fullName>
    </recommendedName>
</protein>
<dbReference type="InterPro" id="IPR045339">
    <property type="entry name" value="DUF6534"/>
</dbReference>
<keyword evidence="1" id="KW-0472">Membrane</keyword>
<evidence type="ECO:0000256" key="1">
    <source>
        <dbReference type="SAM" id="Phobius"/>
    </source>
</evidence>
<dbReference type="HOGENOM" id="CLU_831992_0_0_1"/>
<dbReference type="OrthoDB" id="3203775at2759"/>
<accession>A0A0C3A9V7</accession>
<organism evidence="3 4">
    <name type="scientific">Serendipita vermifera MAFF 305830</name>
    <dbReference type="NCBI Taxonomy" id="933852"/>
    <lineage>
        <taxon>Eukaryota</taxon>
        <taxon>Fungi</taxon>
        <taxon>Dikarya</taxon>
        <taxon>Basidiomycota</taxon>
        <taxon>Agaricomycotina</taxon>
        <taxon>Agaricomycetes</taxon>
        <taxon>Sebacinales</taxon>
        <taxon>Serendipitaceae</taxon>
        <taxon>Serendipita</taxon>
    </lineage>
</organism>
<evidence type="ECO:0000313" key="4">
    <source>
        <dbReference type="Proteomes" id="UP000054097"/>
    </source>
</evidence>
<feature type="transmembrane region" description="Helical" evidence="1">
    <location>
        <begin position="46"/>
        <end position="69"/>
    </location>
</feature>
<reference evidence="4" key="2">
    <citation type="submission" date="2015-01" db="EMBL/GenBank/DDBJ databases">
        <title>Evolutionary Origins and Diversification of the Mycorrhizal Mutualists.</title>
        <authorList>
            <consortium name="DOE Joint Genome Institute"/>
            <consortium name="Mycorrhizal Genomics Consortium"/>
            <person name="Kohler A."/>
            <person name="Kuo A."/>
            <person name="Nagy L.G."/>
            <person name="Floudas D."/>
            <person name="Copeland A."/>
            <person name="Barry K.W."/>
            <person name="Cichocki N."/>
            <person name="Veneault-Fourrey C."/>
            <person name="LaButti K."/>
            <person name="Lindquist E.A."/>
            <person name="Lipzen A."/>
            <person name="Lundell T."/>
            <person name="Morin E."/>
            <person name="Murat C."/>
            <person name="Riley R."/>
            <person name="Ohm R."/>
            <person name="Sun H."/>
            <person name="Tunlid A."/>
            <person name="Henrissat B."/>
            <person name="Grigoriev I.V."/>
            <person name="Hibbett D.S."/>
            <person name="Martin F."/>
        </authorList>
    </citation>
    <scope>NUCLEOTIDE SEQUENCE [LARGE SCALE GENOMIC DNA]</scope>
    <source>
        <strain evidence="4">MAFF 305830</strain>
    </source>
</reference>
<proteinExistence type="predicted"/>
<dbReference type="Pfam" id="PF20152">
    <property type="entry name" value="DUF6534"/>
    <property type="match status" value="1"/>
</dbReference>